<protein>
    <recommendedName>
        <fullName evidence="3">Phosphoglycerate mutase</fullName>
    </recommendedName>
</protein>
<sequence>MAPEAPSPLPGHLLIPFASASAPPCQAALKALRLPHLETLLGELALATHDAGDDHSLSLPHERALALALGLTRADGSPCDDGQIPWAAAASAEPTVPQAWFSPCHFQIGTDHVSLLPGEQIGLTDEDARGLFEAFAPYCAEDGITLRFESATRWHASGEPLRGIACASLDRVSGRPVDGWMPPSPANPGGSQLLKRLQSEAQMLFYTHPVHDARTACGLRPVNGFWISGAGAMEVPAPLRPAPTMPDTLRQAALRADWTAWAQAWGQLDATHIPALLERARRGEAVTLTLCGERSAQTWVNAPRGGSARLGRLFKKLLGTPPAWKALEPL</sequence>
<comment type="caution">
    <text evidence="1">The sequence shown here is derived from an EMBL/GenBank/DDBJ whole genome shotgun (WGS) entry which is preliminary data.</text>
</comment>
<accession>A0A9X4SG70</accession>
<evidence type="ECO:0000313" key="1">
    <source>
        <dbReference type="EMBL" id="MDG5976711.1"/>
    </source>
</evidence>
<keyword evidence="2" id="KW-1185">Reference proteome</keyword>
<evidence type="ECO:0008006" key="3">
    <source>
        <dbReference type="Google" id="ProtNLM"/>
    </source>
</evidence>
<evidence type="ECO:0000313" key="2">
    <source>
        <dbReference type="Proteomes" id="UP001152876"/>
    </source>
</evidence>
<reference evidence="1" key="1">
    <citation type="submission" date="2013-01" db="EMBL/GenBank/DDBJ databases">
        <title>Genome draft of Hydrogenophaga taeniospiralis 2K1.</title>
        <authorList>
            <person name="Gomila M."/>
            <person name="Lalucat J."/>
        </authorList>
    </citation>
    <scope>NUCLEOTIDE SEQUENCE</scope>
    <source>
        <strain evidence="1">CCUG 15921</strain>
    </source>
</reference>
<dbReference type="Proteomes" id="UP001152876">
    <property type="component" value="Unassembled WGS sequence"/>
</dbReference>
<name>A0A9X4SG70_9BURK</name>
<gene>
    <name evidence="1" type="ORF">H010_15690</name>
</gene>
<dbReference type="AlphaFoldDB" id="A0A9X4SG70"/>
<organism evidence="1 2">
    <name type="scientific">Hydrogenophaga taeniospiralis CCUG 15921</name>
    <dbReference type="NCBI Taxonomy" id="1281780"/>
    <lineage>
        <taxon>Bacteria</taxon>
        <taxon>Pseudomonadati</taxon>
        <taxon>Pseudomonadota</taxon>
        <taxon>Betaproteobacteria</taxon>
        <taxon>Burkholderiales</taxon>
        <taxon>Comamonadaceae</taxon>
        <taxon>Hydrogenophaga</taxon>
    </lineage>
</organism>
<dbReference type="EMBL" id="AOGK01000013">
    <property type="protein sequence ID" value="MDG5976711.1"/>
    <property type="molecule type" value="Genomic_DNA"/>
</dbReference>
<proteinExistence type="predicted"/>